<dbReference type="RefSeq" id="WP_132382566.1">
    <property type="nucleotide sequence ID" value="NZ_SLZZ01000020.1"/>
</dbReference>
<reference evidence="2 3" key="1">
    <citation type="submission" date="2019-03" db="EMBL/GenBank/DDBJ databases">
        <title>Genomic Encyclopedia of Type Strains, Phase IV (KMG-IV): sequencing the most valuable type-strain genomes for metagenomic binning, comparative biology and taxonomic classification.</title>
        <authorList>
            <person name="Goeker M."/>
        </authorList>
    </citation>
    <scope>NUCLEOTIDE SEQUENCE [LARGE SCALE GENOMIC DNA]</scope>
    <source>
        <strain evidence="2 3">DSM 29489</strain>
    </source>
</reference>
<proteinExistence type="predicted"/>
<dbReference type="Gene3D" id="3.40.50.880">
    <property type="match status" value="1"/>
</dbReference>
<protein>
    <submittedName>
        <fullName evidence="2">Trehalose utilization protein</fullName>
    </submittedName>
</protein>
<organism evidence="2 3">
    <name type="scientific">Muricomes intestini</name>
    <dbReference type="NCBI Taxonomy" id="1796634"/>
    <lineage>
        <taxon>Bacteria</taxon>
        <taxon>Bacillati</taxon>
        <taxon>Bacillota</taxon>
        <taxon>Clostridia</taxon>
        <taxon>Lachnospirales</taxon>
        <taxon>Lachnospiraceae</taxon>
        <taxon>Muricomes</taxon>
    </lineage>
</organism>
<comment type="caution">
    <text evidence="2">The sequence shown here is derived from an EMBL/GenBank/DDBJ whole genome shotgun (WGS) entry which is preliminary data.</text>
</comment>
<dbReference type="SUPFAM" id="SSF52317">
    <property type="entry name" value="Class I glutamine amidotransferase-like"/>
    <property type="match status" value="1"/>
</dbReference>
<feature type="domain" description="ThuA-like" evidence="1">
    <location>
        <begin position="3"/>
        <end position="219"/>
    </location>
</feature>
<dbReference type="AlphaFoldDB" id="A0A4R3K357"/>
<evidence type="ECO:0000259" key="1">
    <source>
        <dbReference type="Pfam" id="PF06283"/>
    </source>
</evidence>
<dbReference type="Proteomes" id="UP000295726">
    <property type="component" value="Unassembled WGS sequence"/>
</dbReference>
<gene>
    <name evidence="2" type="ORF">EDD59_12036</name>
</gene>
<dbReference type="InterPro" id="IPR029062">
    <property type="entry name" value="Class_I_gatase-like"/>
</dbReference>
<dbReference type="PIRSF" id="PIRSF030013">
    <property type="entry name" value="ThuA"/>
    <property type="match status" value="1"/>
</dbReference>
<dbReference type="OrthoDB" id="252909at2"/>
<keyword evidence="3" id="KW-1185">Reference proteome</keyword>
<dbReference type="InterPro" id="IPR029010">
    <property type="entry name" value="ThuA-like"/>
</dbReference>
<dbReference type="EMBL" id="SLZZ01000020">
    <property type="protein sequence ID" value="TCS77114.1"/>
    <property type="molecule type" value="Genomic_DNA"/>
</dbReference>
<accession>A0A4R3K357</accession>
<evidence type="ECO:0000313" key="2">
    <source>
        <dbReference type="EMBL" id="TCS77114.1"/>
    </source>
</evidence>
<sequence length="243" mass="28233">MIRVTVWNEYRHEKVNERVAQVYPNGIHNAIADFLKKDDRFKVRTATLDEPENGLSDQVLDETDVLVWWGHKAHEEVLDSVAAKVQSRVQEGMGFIVLHSSHMSKPFRLLMGTTCTLKWRKAGEKERLWNISPTHPITKGIGDYFELEHTEMYGEYFDIPKPDDNIFISWFSGGEVFRSGCVWTRGNGRIFYFKPGHETFPIYYDQTIQKIICNAVEWCAPVMYRKLDCVNVSPIEPIEIIEC</sequence>
<evidence type="ECO:0000313" key="3">
    <source>
        <dbReference type="Proteomes" id="UP000295726"/>
    </source>
</evidence>
<name>A0A4R3K357_9FIRM</name>
<dbReference type="InterPro" id="IPR009381">
    <property type="entry name" value="Trehalose_catabolism_ThuA_prok"/>
</dbReference>
<dbReference type="Pfam" id="PF06283">
    <property type="entry name" value="ThuA"/>
    <property type="match status" value="1"/>
</dbReference>